<gene>
    <name evidence="9" type="ORF">SAMN04488000_10526</name>
</gene>
<dbReference type="GO" id="GO:0005886">
    <property type="term" value="C:plasma membrane"/>
    <property type="evidence" value="ECO:0007669"/>
    <property type="project" value="TreeGrafter"/>
</dbReference>
<name>A0A1H9JT26_9PSEU</name>
<accession>A0A1H9JT26</accession>
<dbReference type="GO" id="GO:0006825">
    <property type="term" value="P:copper ion transport"/>
    <property type="evidence" value="ECO:0007669"/>
    <property type="project" value="InterPro"/>
</dbReference>
<protein>
    <recommendedName>
        <fullName evidence="8">CopC domain-containing protein</fullName>
    </recommendedName>
</protein>
<dbReference type="InterPro" id="IPR014756">
    <property type="entry name" value="Ig_E-set"/>
</dbReference>
<evidence type="ECO:0000313" key="9">
    <source>
        <dbReference type="EMBL" id="SEQ90171.1"/>
    </source>
</evidence>
<dbReference type="Proteomes" id="UP000199503">
    <property type="component" value="Unassembled WGS sequence"/>
</dbReference>
<comment type="subcellular location">
    <subcellularLocation>
        <location evidence="1">Cell envelope</location>
    </subcellularLocation>
</comment>
<feature type="chain" id="PRO_5011525879" description="CopC domain-containing protein" evidence="7">
    <location>
        <begin position="27"/>
        <end position="186"/>
    </location>
</feature>
<dbReference type="PANTHER" id="PTHR34820">
    <property type="entry name" value="INNER MEMBRANE PROTEIN YEBZ"/>
    <property type="match status" value="1"/>
</dbReference>
<evidence type="ECO:0000256" key="6">
    <source>
        <dbReference type="SAM" id="Phobius"/>
    </source>
</evidence>
<evidence type="ECO:0000256" key="3">
    <source>
        <dbReference type="ARBA" id="ARBA00022729"/>
    </source>
</evidence>
<dbReference type="GO" id="GO:0005507">
    <property type="term" value="F:copper ion binding"/>
    <property type="evidence" value="ECO:0007669"/>
    <property type="project" value="InterPro"/>
</dbReference>
<dbReference type="GO" id="GO:0030313">
    <property type="term" value="C:cell envelope"/>
    <property type="evidence" value="ECO:0007669"/>
    <property type="project" value="UniProtKB-SubCell"/>
</dbReference>
<dbReference type="OrthoDB" id="3698694at2"/>
<evidence type="ECO:0000256" key="2">
    <source>
        <dbReference type="ARBA" id="ARBA00022723"/>
    </source>
</evidence>
<dbReference type="InterPro" id="IPR032694">
    <property type="entry name" value="CopC/D"/>
</dbReference>
<keyword evidence="6" id="KW-1133">Transmembrane helix</keyword>
<organism evidence="9 10">
    <name type="scientific">Lentzea albida</name>
    <dbReference type="NCBI Taxonomy" id="65499"/>
    <lineage>
        <taxon>Bacteria</taxon>
        <taxon>Bacillati</taxon>
        <taxon>Actinomycetota</taxon>
        <taxon>Actinomycetes</taxon>
        <taxon>Pseudonocardiales</taxon>
        <taxon>Pseudonocardiaceae</taxon>
        <taxon>Lentzea</taxon>
    </lineage>
</organism>
<dbReference type="PANTHER" id="PTHR34820:SF4">
    <property type="entry name" value="INNER MEMBRANE PROTEIN YEBZ"/>
    <property type="match status" value="1"/>
</dbReference>
<keyword evidence="6" id="KW-0812">Transmembrane</keyword>
<dbReference type="Gene3D" id="2.60.40.1220">
    <property type="match status" value="1"/>
</dbReference>
<evidence type="ECO:0000313" key="10">
    <source>
        <dbReference type="Proteomes" id="UP000199503"/>
    </source>
</evidence>
<dbReference type="EMBL" id="FOFV01000005">
    <property type="protein sequence ID" value="SEQ90171.1"/>
    <property type="molecule type" value="Genomic_DNA"/>
</dbReference>
<dbReference type="RefSeq" id="WP_089915877.1">
    <property type="nucleotide sequence ID" value="NZ_FOFV01000005.1"/>
</dbReference>
<feature type="signal peptide" evidence="7">
    <location>
        <begin position="1"/>
        <end position="26"/>
    </location>
</feature>
<evidence type="ECO:0000256" key="5">
    <source>
        <dbReference type="SAM" id="MobiDB-lite"/>
    </source>
</evidence>
<dbReference type="Pfam" id="PF04234">
    <property type="entry name" value="CopC"/>
    <property type="match status" value="1"/>
</dbReference>
<evidence type="ECO:0000256" key="7">
    <source>
        <dbReference type="SAM" id="SignalP"/>
    </source>
</evidence>
<feature type="domain" description="CopC" evidence="8">
    <location>
        <begin position="25"/>
        <end position="119"/>
    </location>
</feature>
<keyword evidence="4" id="KW-0186">Copper</keyword>
<dbReference type="GO" id="GO:0042597">
    <property type="term" value="C:periplasmic space"/>
    <property type="evidence" value="ECO:0007669"/>
    <property type="project" value="InterPro"/>
</dbReference>
<evidence type="ECO:0000256" key="1">
    <source>
        <dbReference type="ARBA" id="ARBA00004196"/>
    </source>
</evidence>
<keyword evidence="3 7" id="KW-0732">Signal</keyword>
<dbReference type="InterPro" id="IPR014755">
    <property type="entry name" value="Cu-Rt/internalin_Ig-like"/>
</dbReference>
<dbReference type="InterPro" id="IPR007348">
    <property type="entry name" value="CopC_dom"/>
</dbReference>
<dbReference type="GO" id="GO:0046688">
    <property type="term" value="P:response to copper ion"/>
    <property type="evidence" value="ECO:0007669"/>
    <property type="project" value="InterPro"/>
</dbReference>
<dbReference type="AlphaFoldDB" id="A0A1H9JT26"/>
<evidence type="ECO:0000259" key="8">
    <source>
        <dbReference type="Pfam" id="PF04234"/>
    </source>
</evidence>
<dbReference type="STRING" id="65499.SAMN04488000_10526"/>
<keyword evidence="6" id="KW-0472">Membrane</keyword>
<sequence length="186" mass="18736">MTRYFSALVLALLTATAFVVPAQAHAELKSSNPASGATLDAPPKTVELVFSESISLPDGDAITITGADGTKVPVTQANAVDSTITATIDASAAKSGVHTVDWAAKSADGDTVTGKFTFTMTVAAQTSSSAAAPTTTTTSAATSTAPPAAAAEESGGVPIWVWLLVALVVVVGVILLVRRRKPAETP</sequence>
<keyword evidence="10" id="KW-1185">Reference proteome</keyword>
<keyword evidence="2" id="KW-0479">Metal-binding</keyword>
<dbReference type="SUPFAM" id="SSF81296">
    <property type="entry name" value="E set domains"/>
    <property type="match status" value="1"/>
</dbReference>
<feature type="region of interest" description="Disordered" evidence="5">
    <location>
        <begin position="127"/>
        <end position="147"/>
    </location>
</feature>
<proteinExistence type="predicted"/>
<reference evidence="10" key="1">
    <citation type="submission" date="2016-10" db="EMBL/GenBank/DDBJ databases">
        <authorList>
            <person name="Varghese N."/>
            <person name="Submissions S."/>
        </authorList>
    </citation>
    <scope>NUCLEOTIDE SEQUENCE [LARGE SCALE GENOMIC DNA]</scope>
    <source>
        <strain evidence="10">DSM 44437</strain>
    </source>
</reference>
<feature type="transmembrane region" description="Helical" evidence="6">
    <location>
        <begin position="159"/>
        <end position="177"/>
    </location>
</feature>
<evidence type="ECO:0000256" key="4">
    <source>
        <dbReference type="ARBA" id="ARBA00023008"/>
    </source>
</evidence>